<sequence length="331" mass="34202">MSSPLTDSVPASPIRGRRLLEIIHQPLLGPLAALVLAIIVFGSITDNFLSTANLSLLLQQSVVIGILAVGQTLIILTGGIDLSIGAVAILGTLVMAKIGAVQGPWIGLAAAVVVCVLAGLINGTLVAVLNLPPFIVTLGTFTIFFAATQLYAGSQTYAAVEGVQTVLGESFKIGTFTLTYGVLMMFAVYLLVWYMLKQTATGQHIYAVGGNPDAAKLVGINTRKTLFYVYGLAGLIAAVAAWAALGRIPVADPNAFQQANLETITAVVIGGTSLFGGRGSIFGTLFGMLIVSVLRSGLTAAGVDALYQNIATGILVIAAVALDTLARRRSS</sequence>
<evidence type="ECO:0000256" key="3">
    <source>
        <dbReference type="ARBA" id="ARBA00022692"/>
    </source>
</evidence>
<dbReference type="RefSeq" id="WP_183510449.1">
    <property type="nucleotide sequence ID" value="NZ_BAABGK010000088.1"/>
</dbReference>
<evidence type="ECO:0000256" key="5">
    <source>
        <dbReference type="ARBA" id="ARBA00023136"/>
    </source>
</evidence>
<feature type="transmembrane region" description="Helical" evidence="6">
    <location>
        <begin position="227"/>
        <end position="245"/>
    </location>
</feature>
<keyword evidence="8" id="KW-1185">Reference proteome</keyword>
<dbReference type="GO" id="GO:0022857">
    <property type="term" value="F:transmembrane transporter activity"/>
    <property type="evidence" value="ECO:0007669"/>
    <property type="project" value="InterPro"/>
</dbReference>
<feature type="transmembrane region" description="Helical" evidence="6">
    <location>
        <begin position="266"/>
        <end position="294"/>
    </location>
</feature>
<feature type="transmembrane region" description="Helical" evidence="6">
    <location>
        <begin position="27"/>
        <end position="44"/>
    </location>
</feature>
<keyword evidence="3 6" id="KW-0812">Transmembrane</keyword>
<evidence type="ECO:0000256" key="4">
    <source>
        <dbReference type="ARBA" id="ARBA00022989"/>
    </source>
</evidence>
<proteinExistence type="predicted"/>
<gene>
    <name evidence="7" type="ORF">E9229_001338</name>
</gene>
<dbReference type="AlphaFoldDB" id="A0A839QHC3"/>
<comment type="subcellular location">
    <subcellularLocation>
        <location evidence="1">Cell membrane</location>
        <topology evidence="1">Multi-pass membrane protein</topology>
    </subcellularLocation>
</comment>
<name>A0A839QHC3_9MICC</name>
<protein>
    <submittedName>
        <fullName evidence="7">Fructose transport system permease protein</fullName>
    </submittedName>
</protein>
<feature type="transmembrane region" description="Helical" evidence="6">
    <location>
        <begin position="105"/>
        <end position="128"/>
    </location>
</feature>
<keyword evidence="5 6" id="KW-0472">Membrane</keyword>
<evidence type="ECO:0000256" key="6">
    <source>
        <dbReference type="SAM" id="Phobius"/>
    </source>
</evidence>
<dbReference type="Pfam" id="PF02653">
    <property type="entry name" value="BPD_transp_2"/>
    <property type="match status" value="1"/>
</dbReference>
<reference evidence="7 8" key="1">
    <citation type="submission" date="2020-08" db="EMBL/GenBank/DDBJ databases">
        <title>Sequencing the genomes of 1000 actinobacteria strains.</title>
        <authorList>
            <person name="Klenk H.-P."/>
        </authorList>
    </citation>
    <scope>NUCLEOTIDE SEQUENCE [LARGE SCALE GENOMIC DNA]</scope>
    <source>
        <strain evidence="7 8">DSM 22826</strain>
    </source>
</reference>
<organism evidence="7 8">
    <name type="scientific">Paeniglutamicibacter cryotolerans</name>
    <dbReference type="NCBI Taxonomy" id="670079"/>
    <lineage>
        <taxon>Bacteria</taxon>
        <taxon>Bacillati</taxon>
        <taxon>Actinomycetota</taxon>
        <taxon>Actinomycetes</taxon>
        <taxon>Micrococcales</taxon>
        <taxon>Micrococcaceae</taxon>
        <taxon>Paeniglutamicibacter</taxon>
    </lineage>
</organism>
<dbReference type="PANTHER" id="PTHR32196">
    <property type="entry name" value="ABC TRANSPORTER PERMEASE PROTEIN YPHD-RELATED-RELATED"/>
    <property type="match status" value="1"/>
</dbReference>
<dbReference type="CDD" id="cd06579">
    <property type="entry name" value="TM_PBP1_transp_AraH_like"/>
    <property type="match status" value="1"/>
</dbReference>
<feature type="transmembrane region" description="Helical" evidence="6">
    <location>
        <begin position="173"/>
        <end position="196"/>
    </location>
</feature>
<evidence type="ECO:0000313" key="8">
    <source>
        <dbReference type="Proteomes" id="UP000523000"/>
    </source>
</evidence>
<dbReference type="GO" id="GO:0005886">
    <property type="term" value="C:plasma membrane"/>
    <property type="evidence" value="ECO:0007669"/>
    <property type="project" value="UniProtKB-SubCell"/>
</dbReference>
<dbReference type="Proteomes" id="UP000523000">
    <property type="component" value="Unassembled WGS sequence"/>
</dbReference>
<feature type="transmembrane region" description="Helical" evidence="6">
    <location>
        <begin position="134"/>
        <end position="152"/>
    </location>
</feature>
<evidence type="ECO:0000256" key="2">
    <source>
        <dbReference type="ARBA" id="ARBA00022475"/>
    </source>
</evidence>
<dbReference type="InterPro" id="IPR001851">
    <property type="entry name" value="ABC_transp_permease"/>
</dbReference>
<evidence type="ECO:0000313" key="7">
    <source>
        <dbReference type="EMBL" id="MBB2995147.1"/>
    </source>
</evidence>
<dbReference type="PANTHER" id="PTHR32196:SF72">
    <property type="entry name" value="RIBOSE IMPORT PERMEASE PROTEIN RBSC"/>
    <property type="match status" value="1"/>
</dbReference>
<accession>A0A839QHC3</accession>
<evidence type="ECO:0000256" key="1">
    <source>
        <dbReference type="ARBA" id="ARBA00004651"/>
    </source>
</evidence>
<feature type="transmembrane region" description="Helical" evidence="6">
    <location>
        <begin position="64"/>
        <end position="93"/>
    </location>
</feature>
<comment type="caution">
    <text evidence="7">The sequence shown here is derived from an EMBL/GenBank/DDBJ whole genome shotgun (WGS) entry which is preliminary data.</text>
</comment>
<keyword evidence="4 6" id="KW-1133">Transmembrane helix</keyword>
<feature type="transmembrane region" description="Helical" evidence="6">
    <location>
        <begin position="306"/>
        <end position="326"/>
    </location>
</feature>
<keyword evidence="2" id="KW-1003">Cell membrane</keyword>
<dbReference type="EMBL" id="JACHVS010000001">
    <property type="protein sequence ID" value="MBB2995147.1"/>
    <property type="molecule type" value="Genomic_DNA"/>
</dbReference>